<keyword evidence="2" id="KW-1185">Reference proteome</keyword>
<accession>A0A178IC24</accession>
<organism evidence="1 2">
    <name type="scientific">Termitidicoccus mucosus</name>
    <dbReference type="NCBI Taxonomy" id="1184151"/>
    <lineage>
        <taxon>Bacteria</taxon>
        <taxon>Pseudomonadati</taxon>
        <taxon>Verrucomicrobiota</taxon>
        <taxon>Opitutia</taxon>
        <taxon>Opitutales</taxon>
        <taxon>Opitutaceae</taxon>
        <taxon>Termitidicoccus</taxon>
    </lineage>
</organism>
<sequence length="1329" mass="150504">MADTKSASRLDQHLRLRLGDLDDSAFERFFLAFLNAGIALAIERKGERVERRIIEANTYAAGTGRAQKGIDLIAKVEGGETWVFQCKRHKSWSVSQTTAAVGKATHPAQHYFLLVACDPYKDVQDEMDKHANWSFWNLDRICQEFRMRVPVHKQPQILTFLAPEELKRFAPYATDALVPAKDYFASIQSSGHSFHHRYQFVGRQEEIRQLREFVADPAAKVLKISGKGGDGKSRLLWELAANGCSGADAPEVLFLNPHSSGDLTLALWDIDRPRVVVVDDAHRLERVSNELLGRIREGSATKLVLATRPQGNEALDERLRDHGLSDARHVEVTPLKKKDMVALAIDALGKKLKDRAKELVALTGDSPFLTALAGDLLQRGRLLWGAWHTVEEFRAAVFRSFEADNLEHLGADDRTHGARLLRIVALLAPVTPNASFHEQAAACLGIAKVDVEALLQRLQAAGIVSTERQNVRVIPDLFSDFLVFDTAFDAKRRVPEFARTVLQKFPEQSAAILRNLTEVLWVGSQQAPNRDELLKPLLEAEFAKFDASNFYERSRMVEHWTAFSVFLPEESLALAEKVLTQTTATRGYSSDFQMDPSDDGINTHRYACAGLPSLIKPIALWHDAYRDAALDFLWRMGLETPQGMFDGGKNHPWSVIASVLQFTPKKPVAISEAVLDWISRLVQRPSVKEVIASHRSVLNTLLEPCFDRFVEFSEWQGRTVRWWKQPVNLTVTAPIRERALAILSGMIDDPSWLVALDAIRAVERALHRVAGSEAAHAADKEKFRAQWRPERLKALALLDRALSRHAEVMVLFAIRQLLLRDLAYEEDDEFAKSAREILEKVPDSFELRLATIINTQGYFEFSVDFPRAKRSEMQEKIKELWEMHLGNFATEFVQTKPDTGAAITRLDAMARESELAGHTPRSGELLGAIAEGHPDYAVALADAMLDPRRNDRITAVWQQLLYGLPPSHETQAVRLIALAAEHPRTEMRRGVVDYFRFRNRKEMTLELDERALLERMAAKAGPDEIMSFVNLVQWVGKSCAAWGFDLLGRLPLEGQPVGAHSELLAALNPYHARDVIPPRAVVEYVLNALVEVPEINVDHHGGGYERAAKLYPRVVYEFVLKRAAYYEKLGPKSRFQVLPHDILSRFELPGLEQEADFNEICSLLWDRMRTKSADHMEYVWRELFQGIVLDHPDFWVPRLTAAVDQTTSFDELRNLVEVLHFEGSLVVFRYPDLTWKILRKAEDFDGTKGFERMRASLWVVSGPRSRSYSNGELDKNQDYLEAEAIQAAANHAADPVLGLFFRWIAERERDQREESRKIYQANMAAMDDE</sequence>
<evidence type="ECO:0000313" key="2">
    <source>
        <dbReference type="Proteomes" id="UP000078486"/>
    </source>
</evidence>
<gene>
    <name evidence="1" type="ORF">AW736_23935</name>
</gene>
<comment type="caution">
    <text evidence="1">The sequence shown here is derived from an EMBL/GenBank/DDBJ whole genome shotgun (WGS) entry which is preliminary data.</text>
</comment>
<dbReference type="EMBL" id="LRRQ01000175">
    <property type="protein sequence ID" value="OAM87308.1"/>
    <property type="molecule type" value="Genomic_DNA"/>
</dbReference>
<dbReference type="STRING" id="1184151.AW736_23935"/>
<dbReference type="InterPro" id="IPR027417">
    <property type="entry name" value="P-loop_NTPase"/>
</dbReference>
<dbReference type="RefSeq" id="WP_068772818.1">
    <property type="nucleotide sequence ID" value="NZ_CP109796.1"/>
</dbReference>
<protein>
    <submittedName>
        <fullName evidence="1">Uncharacterized protein</fullName>
    </submittedName>
</protein>
<dbReference type="Proteomes" id="UP000078486">
    <property type="component" value="Unassembled WGS sequence"/>
</dbReference>
<reference evidence="1 2" key="1">
    <citation type="submission" date="2016-01" db="EMBL/GenBank/DDBJ databases">
        <title>High potential of lignocellulose degradation of a new Verrucomicrobia species.</title>
        <authorList>
            <person name="Wang Y."/>
            <person name="Shi Y."/>
            <person name="Qiu Z."/>
            <person name="Liu S."/>
            <person name="Yang H."/>
        </authorList>
    </citation>
    <scope>NUCLEOTIDE SEQUENCE [LARGE SCALE GENOMIC DNA]</scope>
    <source>
        <strain evidence="1 2">TSB47</strain>
    </source>
</reference>
<proteinExistence type="predicted"/>
<evidence type="ECO:0000313" key="1">
    <source>
        <dbReference type="EMBL" id="OAM87308.1"/>
    </source>
</evidence>
<dbReference type="SUPFAM" id="SSF52540">
    <property type="entry name" value="P-loop containing nucleoside triphosphate hydrolases"/>
    <property type="match status" value="1"/>
</dbReference>
<name>A0A178IC24_9BACT</name>